<feature type="region of interest" description="Disordered" evidence="2">
    <location>
        <begin position="647"/>
        <end position="685"/>
    </location>
</feature>
<proteinExistence type="predicted"/>
<keyword evidence="1" id="KW-0732">Signal</keyword>
<evidence type="ECO:0000256" key="2">
    <source>
        <dbReference type="SAM" id="MobiDB-lite"/>
    </source>
</evidence>
<name>A0A2K0WNL5_GIBNY</name>
<dbReference type="STRING" id="42673.A0A2K0WNL5"/>
<dbReference type="Gene3D" id="2.40.10.10">
    <property type="entry name" value="Trypsin-like serine proteases"/>
    <property type="match status" value="2"/>
</dbReference>
<dbReference type="Proteomes" id="UP000236664">
    <property type="component" value="Unassembled WGS sequence"/>
</dbReference>
<dbReference type="InterPro" id="IPR001254">
    <property type="entry name" value="Trypsin_dom"/>
</dbReference>
<evidence type="ECO:0000313" key="4">
    <source>
        <dbReference type="EMBL" id="PNP83869.1"/>
    </source>
</evidence>
<dbReference type="SUPFAM" id="SSF50494">
    <property type="entry name" value="Trypsin-like serine proteases"/>
    <property type="match status" value="1"/>
</dbReference>
<gene>
    <name evidence="4" type="ORF">FNYG_02557</name>
</gene>
<organism evidence="4 5">
    <name type="scientific">Gibberella nygamai</name>
    <name type="common">Bean root rot disease fungus</name>
    <name type="synonym">Fusarium nygamai</name>
    <dbReference type="NCBI Taxonomy" id="42673"/>
    <lineage>
        <taxon>Eukaryota</taxon>
        <taxon>Fungi</taxon>
        <taxon>Dikarya</taxon>
        <taxon>Ascomycota</taxon>
        <taxon>Pezizomycotina</taxon>
        <taxon>Sordariomycetes</taxon>
        <taxon>Hypocreomycetidae</taxon>
        <taxon>Hypocreales</taxon>
        <taxon>Nectriaceae</taxon>
        <taxon>Fusarium</taxon>
        <taxon>Fusarium fujikuroi species complex</taxon>
    </lineage>
</organism>
<dbReference type="InterPro" id="IPR050966">
    <property type="entry name" value="Glutamyl_endopeptidase"/>
</dbReference>
<dbReference type="EMBL" id="MTQA01000047">
    <property type="protein sequence ID" value="PNP83869.1"/>
    <property type="molecule type" value="Genomic_DNA"/>
</dbReference>
<evidence type="ECO:0000259" key="3">
    <source>
        <dbReference type="Pfam" id="PF00089"/>
    </source>
</evidence>
<dbReference type="InterPro" id="IPR043504">
    <property type="entry name" value="Peptidase_S1_PA_chymotrypsin"/>
</dbReference>
<sequence>MAFSGPSRAAAWTLSLPTSSQPVESALLPDDGSRGSSESIIGEDLRQLVDPQDFYEGGKYRSIVKIQSRFQDQGRPIWMMGSGWLIRPDLLVTAGHVVYDWGRNLGTADQIKCYIGYNGKESVKSSQVQVRSGAKVVTPVEWIENSDNRRQDVAFIRLDRPFTGNLRLFSYLNTPEKGNGTYLGVVGYPGDKTLQDEQGAQMYEEFARSDWNIGESPHRMVEYSISTFSGAVVSPTDVYRINADSLLGQSGAPVLRKSDGRLSAIGTHSYAGGGFDSNAGTTIGNAYGNNYNDLISLFDKGTNFGDVGRVQVVQVQTQDRTVSSSAFIYDVSNPCQTSINEPQGLNRGRSGIAFETPRFDEESFLDTLKTIANVGRKGFPFASAFLGPIGGPLSAVVGTLLGSLTESTLSQSTESIANGPAERAVLAEAALQAVLASDHDEHVMEVINNMGQIWKGGAPKAQILAPAITPILSQCSVELSGQVAPETEDARGPRFRDRRRLEADITESAAMNDGAAFIQGILGPTRQLEGGKDVSEWLGPVLITAVSESKPLTSKSTSTALSRMESIEATSSSANEDATRILIKRAVLADAALQAVMSLPRERLERFRPTDGRGDDAGIFDFMKDKVQIFGPVTLDVAKKAAIKIGPRVSSDARSGPDTEVPRLPQRAKKPSLMDYLNQSATRFD</sequence>
<dbReference type="GO" id="GO:0006508">
    <property type="term" value="P:proteolysis"/>
    <property type="evidence" value="ECO:0007669"/>
    <property type="project" value="InterPro"/>
</dbReference>
<dbReference type="PANTHER" id="PTHR15462:SF8">
    <property type="entry name" value="SERINE PROTEASE"/>
    <property type="match status" value="1"/>
</dbReference>
<feature type="domain" description="Peptidase S1" evidence="3">
    <location>
        <begin position="80"/>
        <end position="196"/>
    </location>
</feature>
<dbReference type="OrthoDB" id="3693942at2759"/>
<dbReference type="PANTHER" id="PTHR15462">
    <property type="entry name" value="SERINE PROTEASE"/>
    <property type="match status" value="1"/>
</dbReference>
<reference evidence="4 5" key="1">
    <citation type="submission" date="2017-06" db="EMBL/GenBank/DDBJ databases">
        <title>Genome of Fusarium nygamai isolate CS10214.</title>
        <authorList>
            <person name="Gardiner D.M."/>
            <person name="Obanor F."/>
            <person name="Kazan K."/>
        </authorList>
    </citation>
    <scope>NUCLEOTIDE SEQUENCE [LARGE SCALE GENOMIC DNA]</scope>
    <source>
        <strain evidence="4 5">CS10214</strain>
    </source>
</reference>
<dbReference type="AlphaFoldDB" id="A0A2K0WNL5"/>
<protein>
    <recommendedName>
        <fullName evidence="3">Peptidase S1 domain-containing protein</fullName>
    </recommendedName>
</protein>
<dbReference type="GO" id="GO:0004252">
    <property type="term" value="F:serine-type endopeptidase activity"/>
    <property type="evidence" value="ECO:0007669"/>
    <property type="project" value="InterPro"/>
</dbReference>
<dbReference type="Pfam" id="PF00089">
    <property type="entry name" value="Trypsin"/>
    <property type="match status" value="1"/>
</dbReference>
<evidence type="ECO:0000313" key="5">
    <source>
        <dbReference type="Proteomes" id="UP000236664"/>
    </source>
</evidence>
<comment type="caution">
    <text evidence="4">The sequence shown here is derived from an EMBL/GenBank/DDBJ whole genome shotgun (WGS) entry which is preliminary data.</text>
</comment>
<dbReference type="InterPro" id="IPR009003">
    <property type="entry name" value="Peptidase_S1_PA"/>
</dbReference>
<evidence type="ECO:0000256" key="1">
    <source>
        <dbReference type="ARBA" id="ARBA00022729"/>
    </source>
</evidence>
<keyword evidence="5" id="KW-1185">Reference proteome</keyword>
<accession>A0A2K0WNL5</accession>